<dbReference type="PROSITE" id="PS01124">
    <property type="entry name" value="HTH_ARAC_FAMILY_2"/>
    <property type="match status" value="1"/>
</dbReference>
<evidence type="ECO:0000256" key="3">
    <source>
        <dbReference type="ARBA" id="ARBA00023163"/>
    </source>
</evidence>
<accession>A0A3B0ZCH5</accession>
<organism evidence="5">
    <name type="scientific">hydrothermal vent metagenome</name>
    <dbReference type="NCBI Taxonomy" id="652676"/>
    <lineage>
        <taxon>unclassified sequences</taxon>
        <taxon>metagenomes</taxon>
        <taxon>ecological metagenomes</taxon>
    </lineage>
</organism>
<dbReference type="GO" id="GO:0003700">
    <property type="term" value="F:DNA-binding transcription factor activity"/>
    <property type="evidence" value="ECO:0007669"/>
    <property type="project" value="InterPro"/>
</dbReference>
<feature type="non-terminal residue" evidence="5">
    <location>
        <position position="276"/>
    </location>
</feature>
<keyword evidence="2" id="KW-0238">DNA-binding</keyword>
<dbReference type="AlphaFoldDB" id="A0A3B0ZCH5"/>
<dbReference type="InterPro" id="IPR018060">
    <property type="entry name" value="HTH_AraC"/>
</dbReference>
<name>A0A3B0ZCH5_9ZZZZ</name>
<evidence type="ECO:0000256" key="2">
    <source>
        <dbReference type="ARBA" id="ARBA00023125"/>
    </source>
</evidence>
<dbReference type="Pfam" id="PF20240">
    <property type="entry name" value="DUF6597"/>
    <property type="match status" value="1"/>
</dbReference>
<proteinExistence type="predicted"/>
<dbReference type="EMBL" id="UOFQ01000048">
    <property type="protein sequence ID" value="VAW86670.1"/>
    <property type="molecule type" value="Genomic_DNA"/>
</dbReference>
<evidence type="ECO:0000256" key="1">
    <source>
        <dbReference type="ARBA" id="ARBA00023015"/>
    </source>
</evidence>
<evidence type="ECO:0000313" key="5">
    <source>
        <dbReference type="EMBL" id="VAW86670.1"/>
    </source>
</evidence>
<sequence>MLINIDFNPYQGRVDQNNAYLNLLPSPPLCHWVQSLWQLNVPSGKYCYRSMPDNCVDLIINVNCPEDIFIIKPFSSPMIFDLVGPVSYFGVRFRVLGHGGLITTPLGEWSNDELMQVSELLPGHVLHAIYQCIGQPMPFNIRCKKIGAILPGAMHRPEIDSRLARYIRFCHTSLASRISISDKQCADFGLSARQLRRLSQLYLGLSPRELARVFRFQYMLKMMNTSNNKTAWADVYHDQSHFIHEFKSLSGLTPGQFGRLSVLYNKISSNFLLHFS</sequence>
<dbReference type="InterPro" id="IPR046532">
    <property type="entry name" value="DUF6597"/>
</dbReference>
<dbReference type="GO" id="GO:0043565">
    <property type="term" value="F:sequence-specific DNA binding"/>
    <property type="evidence" value="ECO:0007669"/>
    <property type="project" value="InterPro"/>
</dbReference>
<dbReference type="Gene3D" id="1.10.10.60">
    <property type="entry name" value="Homeodomain-like"/>
    <property type="match status" value="1"/>
</dbReference>
<keyword evidence="1" id="KW-0805">Transcription regulation</keyword>
<dbReference type="Pfam" id="PF12833">
    <property type="entry name" value="HTH_18"/>
    <property type="match status" value="1"/>
</dbReference>
<dbReference type="InterPro" id="IPR050204">
    <property type="entry name" value="AraC_XylS_family_regulators"/>
</dbReference>
<dbReference type="PANTHER" id="PTHR46796">
    <property type="entry name" value="HTH-TYPE TRANSCRIPTIONAL ACTIVATOR RHAS-RELATED"/>
    <property type="match status" value="1"/>
</dbReference>
<keyword evidence="3" id="KW-0804">Transcription</keyword>
<gene>
    <name evidence="5" type="ORF">MNBD_GAMMA17-580</name>
</gene>
<reference evidence="5" key="1">
    <citation type="submission" date="2018-06" db="EMBL/GenBank/DDBJ databases">
        <authorList>
            <person name="Zhirakovskaya E."/>
        </authorList>
    </citation>
    <scope>NUCLEOTIDE SEQUENCE</scope>
</reference>
<evidence type="ECO:0000259" key="4">
    <source>
        <dbReference type="PROSITE" id="PS01124"/>
    </source>
</evidence>
<dbReference type="SMART" id="SM00342">
    <property type="entry name" value="HTH_ARAC"/>
    <property type="match status" value="1"/>
</dbReference>
<feature type="domain" description="HTH araC/xylS-type" evidence="4">
    <location>
        <begin position="164"/>
        <end position="260"/>
    </location>
</feature>
<dbReference type="PANTHER" id="PTHR46796:SF13">
    <property type="entry name" value="HTH-TYPE TRANSCRIPTIONAL ACTIVATOR RHAS"/>
    <property type="match status" value="1"/>
</dbReference>
<protein>
    <recommendedName>
        <fullName evidence="4">HTH araC/xylS-type domain-containing protein</fullName>
    </recommendedName>
</protein>